<sequence>MARNTSHPRFVPGHGTHDNEAGPSDRRTETGTRNTIADIMTDQNIPYTSSTRRGTNSNTAPTNSIDGAHMNGRKKNSNGYGVHGRMNNQLQQQN</sequence>
<dbReference type="Proteomes" id="UP001341840">
    <property type="component" value="Unassembled WGS sequence"/>
</dbReference>
<reference evidence="2 3" key="1">
    <citation type="journal article" date="2023" name="Plants (Basel)">
        <title>Bridging the Gap: Combining Genomics and Transcriptomics Approaches to Understand Stylosanthes scabra, an Orphan Legume from the Brazilian Caatinga.</title>
        <authorList>
            <person name="Ferreira-Neto J.R.C."/>
            <person name="da Silva M.D."/>
            <person name="Binneck E."/>
            <person name="de Melo N.F."/>
            <person name="da Silva R.H."/>
            <person name="de Melo A.L.T.M."/>
            <person name="Pandolfi V."/>
            <person name="Bustamante F.O."/>
            <person name="Brasileiro-Vidal A.C."/>
            <person name="Benko-Iseppon A.M."/>
        </authorList>
    </citation>
    <scope>NUCLEOTIDE SEQUENCE [LARGE SCALE GENOMIC DNA]</scope>
    <source>
        <tissue evidence="2">Leaves</tissue>
    </source>
</reference>
<feature type="compositionally biased region" description="Basic and acidic residues" evidence="1">
    <location>
        <begin position="15"/>
        <end position="30"/>
    </location>
</feature>
<name>A0ABU6X585_9FABA</name>
<feature type="region of interest" description="Disordered" evidence="1">
    <location>
        <begin position="1"/>
        <end position="94"/>
    </location>
</feature>
<protein>
    <submittedName>
        <fullName evidence="2">Uncharacterized protein</fullName>
    </submittedName>
</protein>
<evidence type="ECO:0000313" key="3">
    <source>
        <dbReference type="Proteomes" id="UP001341840"/>
    </source>
</evidence>
<keyword evidence="3" id="KW-1185">Reference proteome</keyword>
<accession>A0ABU6X585</accession>
<comment type="caution">
    <text evidence="2">The sequence shown here is derived from an EMBL/GenBank/DDBJ whole genome shotgun (WGS) entry which is preliminary data.</text>
</comment>
<organism evidence="2 3">
    <name type="scientific">Stylosanthes scabra</name>
    <dbReference type="NCBI Taxonomy" id="79078"/>
    <lineage>
        <taxon>Eukaryota</taxon>
        <taxon>Viridiplantae</taxon>
        <taxon>Streptophyta</taxon>
        <taxon>Embryophyta</taxon>
        <taxon>Tracheophyta</taxon>
        <taxon>Spermatophyta</taxon>
        <taxon>Magnoliopsida</taxon>
        <taxon>eudicotyledons</taxon>
        <taxon>Gunneridae</taxon>
        <taxon>Pentapetalae</taxon>
        <taxon>rosids</taxon>
        <taxon>fabids</taxon>
        <taxon>Fabales</taxon>
        <taxon>Fabaceae</taxon>
        <taxon>Papilionoideae</taxon>
        <taxon>50 kb inversion clade</taxon>
        <taxon>dalbergioids sensu lato</taxon>
        <taxon>Dalbergieae</taxon>
        <taxon>Pterocarpus clade</taxon>
        <taxon>Stylosanthes</taxon>
    </lineage>
</organism>
<proteinExistence type="predicted"/>
<dbReference type="EMBL" id="JASCZI010211483">
    <property type="protein sequence ID" value="MED6192807.1"/>
    <property type="molecule type" value="Genomic_DNA"/>
</dbReference>
<evidence type="ECO:0000256" key="1">
    <source>
        <dbReference type="SAM" id="MobiDB-lite"/>
    </source>
</evidence>
<evidence type="ECO:0000313" key="2">
    <source>
        <dbReference type="EMBL" id="MED6192807.1"/>
    </source>
</evidence>
<feature type="compositionally biased region" description="Polar residues" evidence="1">
    <location>
        <begin position="31"/>
        <end position="47"/>
    </location>
</feature>
<gene>
    <name evidence="2" type="ORF">PIB30_013437</name>
</gene>
<feature type="compositionally biased region" description="Low complexity" evidence="1">
    <location>
        <begin position="48"/>
        <end position="59"/>
    </location>
</feature>